<keyword evidence="4 7" id="KW-0812">Transmembrane</keyword>
<evidence type="ECO:0000256" key="7">
    <source>
        <dbReference type="SAM" id="Phobius"/>
    </source>
</evidence>
<evidence type="ECO:0000256" key="1">
    <source>
        <dbReference type="ARBA" id="ARBA00004651"/>
    </source>
</evidence>
<dbReference type="PANTHER" id="PTHR34229:SF1">
    <property type="entry name" value="METAL TRANSPORT PROTEIN HI_1621-RELATED"/>
    <property type="match status" value="1"/>
</dbReference>
<dbReference type="EMBL" id="DRUC01000099">
    <property type="protein sequence ID" value="HHF48801.1"/>
    <property type="molecule type" value="Genomic_DNA"/>
</dbReference>
<feature type="transmembrane region" description="Helical" evidence="7">
    <location>
        <begin position="98"/>
        <end position="119"/>
    </location>
</feature>
<keyword evidence="2" id="KW-0813">Transport</keyword>
<reference evidence="9" key="1">
    <citation type="journal article" date="2020" name="mSystems">
        <title>Genome- and Community-Level Interaction Insights into Carbon Utilization and Element Cycling Functions of Hydrothermarchaeota in Hydrothermal Sediment.</title>
        <authorList>
            <person name="Zhou Z."/>
            <person name="Liu Y."/>
            <person name="Xu W."/>
            <person name="Pan J."/>
            <person name="Luo Z.H."/>
            <person name="Li M."/>
        </authorList>
    </citation>
    <scope>NUCLEOTIDE SEQUENCE [LARGE SCALE GENOMIC DNA]</scope>
    <source>
        <strain evidence="10">SpSt-10</strain>
        <strain evidence="9">SpSt-62</strain>
        <strain evidence="8">SpSt-97</strain>
    </source>
</reference>
<dbReference type="EMBL" id="DTPI01000028">
    <property type="protein sequence ID" value="HGE66347.1"/>
    <property type="molecule type" value="Genomic_DNA"/>
</dbReference>
<dbReference type="EMBL" id="DTAK01000015">
    <property type="protein sequence ID" value="HGU59139.1"/>
    <property type="molecule type" value="Genomic_DNA"/>
</dbReference>
<dbReference type="GO" id="GO:0005886">
    <property type="term" value="C:plasma membrane"/>
    <property type="evidence" value="ECO:0007669"/>
    <property type="project" value="UniProtKB-SubCell"/>
</dbReference>
<evidence type="ECO:0000256" key="5">
    <source>
        <dbReference type="ARBA" id="ARBA00022989"/>
    </source>
</evidence>
<sequence>MVHISDGILAPQIWITGYLITAVILFFTLRKMRADDIPRISIVTSAFFVASLIHVPIGPTSAHLILNGLMGILLGIYSYPAVFIGLLLQALLFQHGGITTLGINAMNMGIPALIAYYLFKIKKNPIMAGISCGVAVFLAVLLTSAVLILSGVEYYEIAILLLTAHIPVALIEAVVSAFVVATLLKVKREVIA</sequence>
<name>A0A7C4WBK8_9EURY</name>
<dbReference type="AlphaFoldDB" id="A0A7C4WBK8"/>
<feature type="transmembrane region" description="Helical" evidence="7">
    <location>
        <begin position="7"/>
        <end position="28"/>
    </location>
</feature>
<evidence type="ECO:0000256" key="3">
    <source>
        <dbReference type="ARBA" id="ARBA00022475"/>
    </source>
</evidence>
<feature type="transmembrane region" description="Helical" evidence="7">
    <location>
        <begin position="157"/>
        <end position="184"/>
    </location>
</feature>
<gene>
    <name evidence="9" type="primary">cbiM</name>
    <name evidence="10" type="ORF">ENL48_06700</name>
    <name evidence="9" type="ORF">ENT89_02920</name>
    <name evidence="8" type="ORF">ENX77_04390</name>
</gene>
<organism evidence="9">
    <name type="scientific">Geoglobus ahangari</name>
    <dbReference type="NCBI Taxonomy" id="113653"/>
    <lineage>
        <taxon>Archaea</taxon>
        <taxon>Methanobacteriati</taxon>
        <taxon>Methanobacteriota</taxon>
        <taxon>Archaeoglobi</taxon>
        <taxon>Archaeoglobales</taxon>
        <taxon>Archaeoglobaceae</taxon>
        <taxon>Geoglobus</taxon>
    </lineage>
</organism>
<evidence type="ECO:0000256" key="2">
    <source>
        <dbReference type="ARBA" id="ARBA00022448"/>
    </source>
</evidence>
<comment type="caution">
    <text evidence="9">The sequence shown here is derived from an EMBL/GenBank/DDBJ whole genome shotgun (WGS) entry which is preliminary data.</text>
</comment>
<dbReference type="NCBIfam" id="NF004905">
    <property type="entry name" value="PRK06265.1-5"/>
    <property type="match status" value="1"/>
</dbReference>
<keyword evidence="5 7" id="KW-1133">Transmembrane helix</keyword>
<dbReference type="GO" id="GO:0000041">
    <property type="term" value="P:transition metal ion transport"/>
    <property type="evidence" value="ECO:0007669"/>
    <property type="project" value="InterPro"/>
</dbReference>
<evidence type="ECO:0000313" key="8">
    <source>
        <dbReference type="EMBL" id="HGE66347.1"/>
    </source>
</evidence>
<dbReference type="Gene3D" id="1.10.1760.20">
    <property type="match status" value="1"/>
</dbReference>
<protein>
    <submittedName>
        <fullName evidence="9">Cobalt transporter CbiM</fullName>
    </submittedName>
</protein>
<evidence type="ECO:0000313" key="10">
    <source>
        <dbReference type="EMBL" id="HHF48801.1"/>
    </source>
</evidence>
<feature type="transmembrane region" description="Helical" evidence="7">
    <location>
        <begin position="69"/>
        <end position="92"/>
    </location>
</feature>
<keyword evidence="3" id="KW-1003">Cell membrane</keyword>
<dbReference type="InterPro" id="IPR002751">
    <property type="entry name" value="CbiM/NikMN"/>
</dbReference>
<keyword evidence="6 7" id="KW-0472">Membrane</keyword>
<dbReference type="Pfam" id="PF01891">
    <property type="entry name" value="CbiM"/>
    <property type="match status" value="1"/>
</dbReference>
<feature type="transmembrane region" description="Helical" evidence="7">
    <location>
        <begin position="126"/>
        <end position="151"/>
    </location>
</feature>
<dbReference type="PANTHER" id="PTHR34229">
    <property type="entry name" value="METAL TRANSPORT PROTEIN HI_1621-RELATED"/>
    <property type="match status" value="1"/>
</dbReference>
<feature type="transmembrane region" description="Helical" evidence="7">
    <location>
        <begin position="40"/>
        <end position="57"/>
    </location>
</feature>
<proteinExistence type="predicted"/>
<comment type="subcellular location">
    <subcellularLocation>
        <location evidence="1">Cell membrane</location>
        <topology evidence="1">Multi-pass membrane protein</topology>
    </subcellularLocation>
</comment>
<evidence type="ECO:0000313" key="9">
    <source>
        <dbReference type="EMBL" id="HGU59139.1"/>
    </source>
</evidence>
<evidence type="ECO:0000256" key="4">
    <source>
        <dbReference type="ARBA" id="ARBA00022692"/>
    </source>
</evidence>
<accession>A0A7C4WBK8</accession>
<evidence type="ECO:0000256" key="6">
    <source>
        <dbReference type="ARBA" id="ARBA00023136"/>
    </source>
</evidence>